<keyword evidence="5" id="KW-0963">Cytoplasm</keyword>
<dbReference type="CDD" id="cd01359">
    <property type="entry name" value="Argininosuccinate_lyase"/>
    <property type="match status" value="1"/>
</dbReference>
<comment type="pathway">
    <text evidence="1 5">Amino-acid biosynthesis; L-arginine biosynthesis; L-arginine from L-ornithine and carbamoyl phosphate: step 3/3.</text>
</comment>
<dbReference type="InterPro" id="IPR022761">
    <property type="entry name" value="Fumarate_lyase_N"/>
</dbReference>
<protein>
    <recommendedName>
        <fullName evidence="2 5">Argininosuccinate lyase</fullName>
        <shortName evidence="5">ASAL</shortName>
        <ecNumber evidence="2 5">4.3.2.1</ecNumber>
    </recommendedName>
    <alternativeName>
        <fullName evidence="5">Arginosuccinase</fullName>
    </alternativeName>
</protein>
<dbReference type="InterPro" id="IPR008948">
    <property type="entry name" value="L-Aspartase-like"/>
</dbReference>
<name>A0A073IQH1_9BACT</name>
<evidence type="ECO:0000256" key="3">
    <source>
        <dbReference type="ARBA" id="ARBA00022571"/>
    </source>
</evidence>
<dbReference type="InterPro" id="IPR000362">
    <property type="entry name" value="Fumarate_lyase_fam"/>
</dbReference>
<dbReference type="PROSITE" id="PS00163">
    <property type="entry name" value="FUMARATE_LYASES"/>
    <property type="match status" value="1"/>
</dbReference>
<dbReference type="OrthoDB" id="9769623at2"/>
<dbReference type="Pfam" id="PF14698">
    <property type="entry name" value="ASL_C2"/>
    <property type="match status" value="1"/>
</dbReference>
<dbReference type="InterPro" id="IPR020557">
    <property type="entry name" value="Fumarate_lyase_CS"/>
</dbReference>
<dbReference type="EMBL" id="JMKI01000036">
    <property type="protein sequence ID" value="KEJ91984.1"/>
    <property type="molecule type" value="Genomic_DNA"/>
</dbReference>
<dbReference type="NCBIfam" id="TIGR00838">
    <property type="entry name" value="argH"/>
    <property type="match status" value="1"/>
</dbReference>
<dbReference type="Gene3D" id="1.10.40.30">
    <property type="entry name" value="Fumarase/aspartase (C-terminal domain)"/>
    <property type="match status" value="1"/>
</dbReference>
<dbReference type="Pfam" id="PF00206">
    <property type="entry name" value="Lyase_1"/>
    <property type="match status" value="1"/>
</dbReference>
<dbReference type="STRING" id="2754.EH55_06265"/>
<dbReference type="FunFam" id="1.20.200.10:FF:000015">
    <property type="entry name" value="argininosuccinate lyase isoform X2"/>
    <property type="match status" value="1"/>
</dbReference>
<dbReference type="InterPro" id="IPR024083">
    <property type="entry name" value="Fumarase/histidase_N"/>
</dbReference>
<comment type="caution">
    <text evidence="8">The sequence shown here is derived from an EMBL/GenBank/DDBJ whole genome shotgun (WGS) entry which is preliminary data.</text>
</comment>
<dbReference type="PATRIC" id="fig|2754.20.peg.1829"/>
<evidence type="ECO:0000259" key="7">
    <source>
        <dbReference type="Pfam" id="PF14698"/>
    </source>
</evidence>
<dbReference type="PANTHER" id="PTHR43814">
    <property type="entry name" value="ARGININOSUCCINATE LYASE"/>
    <property type="match status" value="1"/>
</dbReference>
<dbReference type="HAMAP" id="MF_00006">
    <property type="entry name" value="Arg_succ_lyase"/>
    <property type="match status" value="1"/>
</dbReference>
<dbReference type="RefSeq" id="WP_037976708.1">
    <property type="nucleotide sequence ID" value="NZ_JMKI01000036.1"/>
</dbReference>
<comment type="subcellular location">
    <subcellularLocation>
        <location evidence="5">Cytoplasm</location>
    </subcellularLocation>
</comment>
<dbReference type="InterPro" id="IPR009049">
    <property type="entry name" value="Argininosuccinate_lyase"/>
</dbReference>
<evidence type="ECO:0000256" key="4">
    <source>
        <dbReference type="ARBA" id="ARBA00022605"/>
    </source>
</evidence>
<proteinExistence type="inferred from homology"/>
<evidence type="ECO:0000256" key="5">
    <source>
        <dbReference type="HAMAP-Rule" id="MF_00006"/>
    </source>
</evidence>
<dbReference type="GeneID" id="90983882"/>
<sequence>MWKGRFAQDTDEAVINFTQSLDLDWRMAMADIRGSVAHVRMLAHTGLLAADEAAVIEKNLREIADEIKKGEFTPKLSLEDVHMNIESRLIEKCGATGARLHMGRSRNDQVNTTVRLYLRKELLDIWEGLEALIATLLEKAEEHADVVVPGYTHLQQAQPISMGHFWMAHAQAFMRDARRLCSAYDAVDESPLGCGALAGSTLPLDREFTRADMGFARITENSMDTVAHRDHFLDVLYFAAVFGTHVSRLSEDLIIYFTTEFGWLKLPDSFCTGSSIMPQKKNPDVLELLRGKAGQLTGALVDLLTTVKGLPLSYDRDLQDDKRSLFRSLDCLKGIFSVLPALLKNVGVDEERANKGFADGLILATDVAEYLVLRGVPFRIAHEKVGRAVRWCIENKRPLDKLTLAEWQALIPEAEESLLPLLTPRRSVERRNTYGGTSPQQLRAQIGRAKEKLAAYEKEQAAHREKLPDML</sequence>
<feature type="domain" description="Argininosuccinate lyase C-terminal" evidence="7">
    <location>
        <begin position="362"/>
        <end position="429"/>
    </location>
</feature>
<dbReference type="AlphaFoldDB" id="A0A073IQH1"/>
<evidence type="ECO:0000259" key="6">
    <source>
        <dbReference type="Pfam" id="PF00206"/>
    </source>
</evidence>
<comment type="similarity">
    <text evidence="5">Belongs to the lyase 1 family. Argininosuccinate lyase subfamily.</text>
</comment>
<evidence type="ECO:0000256" key="1">
    <source>
        <dbReference type="ARBA" id="ARBA00004941"/>
    </source>
</evidence>
<keyword evidence="3 5" id="KW-0055">Arginine biosynthesis</keyword>
<dbReference type="GO" id="GO:0042450">
    <property type="term" value="P:L-arginine biosynthetic process via ornithine"/>
    <property type="evidence" value="ECO:0007669"/>
    <property type="project" value="UniProtKB-UniRule"/>
</dbReference>
<dbReference type="InterPro" id="IPR029419">
    <property type="entry name" value="Arg_succ_lyase_C"/>
</dbReference>
<dbReference type="Gene3D" id="1.10.275.10">
    <property type="entry name" value="Fumarase/aspartase (N-terminal domain)"/>
    <property type="match status" value="1"/>
</dbReference>
<dbReference type="EC" id="4.3.2.1" evidence="2 5"/>
<evidence type="ECO:0000256" key="2">
    <source>
        <dbReference type="ARBA" id="ARBA00012338"/>
    </source>
</evidence>
<gene>
    <name evidence="5" type="primary">argH</name>
    <name evidence="8" type="ORF">EH55_06265</name>
</gene>
<dbReference type="GO" id="GO:0005829">
    <property type="term" value="C:cytosol"/>
    <property type="evidence" value="ECO:0007669"/>
    <property type="project" value="TreeGrafter"/>
</dbReference>
<keyword evidence="9" id="KW-1185">Reference proteome</keyword>
<keyword evidence="4 5" id="KW-0028">Amino-acid biosynthesis</keyword>
<evidence type="ECO:0000313" key="8">
    <source>
        <dbReference type="EMBL" id="KEJ91984.1"/>
    </source>
</evidence>
<dbReference type="Gene3D" id="1.20.200.10">
    <property type="entry name" value="Fumarase/aspartase (Central domain)"/>
    <property type="match status" value="1"/>
</dbReference>
<evidence type="ECO:0000313" key="9">
    <source>
        <dbReference type="Proteomes" id="UP000027665"/>
    </source>
</evidence>
<organism evidence="8 9">
    <name type="scientific">Synergistes jonesii</name>
    <dbReference type="NCBI Taxonomy" id="2754"/>
    <lineage>
        <taxon>Bacteria</taxon>
        <taxon>Thermotogati</taxon>
        <taxon>Synergistota</taxon>
        <taxon>Synergistia</taxon>
        <taxon>Synergistales</taxon>
        <taxon>Synergistaceae</taxon>
        <taxon>Synergistes</taxon>
    </lineage>
</organism>
<feature type="domain" description="Fumarate lyase N-terminal" evidence="6">
    <location>
        <begin position="4"/>
        <end position="298"/>
    </location>
</feature>
<dbReference type="GO" id="GO:0004056">
    <property type="term" value="F:argininosuccinate lyase activity"/>
    <property type="evidence" value="ECO:0007669"/>
    <property type="project" value="UniProtKB-UniRule"/>
</dbReference>
<reference evidence="8 9" key="1">
    <citation type="submission" date="2014-04" db="EMBL/GenBank/DDBJ databases">
        <title>Draft Genome Sequence of Synergistes jonesii.</title>
        <authorList>
            <person name="Coil D.A."/>
            <person name="Eisen J.A."/>
            <person name="Holland-Moritz H.E."/>
        </authorList>
    </citation>
    <scope>NUCLEOTIDE SEQUENCE [LARGE SCALE GENOMIC DNA]</scope>
    <source>
        <strain evidence="8 9">78-1</strain>
    </source>
</reference>
<dbReference type="PRINTS" id="PR00145">
    <property type="entry name" value="ARGSUCLYASE"/>
</dbReference>
<dbReference type="eggNOG" id="COG0165">
    <property type="taxonomic scope" value="Bacteria"/>
</dbReference>
<dbReference type="PRINTS" id="PR00149">
    <property type="entry name" value="FUMRATELYASE"/>
</dbReference>
<keyword evidence="5 8" id="KW-0456">Lyase</keyword>
<dbReference type="SUPFAM" id="SSF48557">
    <property type="entry name" value="L-aspartase-like"/>
    <property type="match status" value="1"/>
</dbReference>
<accession>A0A073IQH1</accession>
<dbReference type="UniPathway" id="UPA00068">
    <property type="reaction ID" value="UER00114"/>
</dbReference>
<dbReference type="Proteomes" id="UP000027665">
    <property type="component" value="Unassembled WGS sequence"/>
</dbReference>
<comment type="catalytic activity">
    <reaction evidence="5">
        <text>2-(N(omega)-L-arginino)succinate = fumarate + L-arginine</text>
        <dbReference type="Rhea" id="RHEA:24020"/>
        <dbReference type="ChEBI" id="CHEBI:29806"/>
        <dbReference type="ChEBI" id="CHEBI:32682"/>
        <dbReference type="ChEBI" id="CHEBI:57472"/>
        <dbReference type="EC" id="4.3.2.1"/>
    </reaction>
</comment>
<dbReference type="PANTHER" id="PTHR43814:SF1">
    <property type="entry name" value="ARGININOSUCCINATE LYASE"/>
    <property type="match status" value="1"/>
</dbReference>
<dbReference type="FunFam" id="1.10.40.30:FF:000001">
    <property type="entry name" value="Argininosuccinate lyase"/>
    <property type="match status" value="1"/>
</dbReference>